<evidence type="ECO:0000313" key="3">
    <source>
        <dbReference type="EMBL" id="CAL0311998.1"/>
    </source>
</evidence>
<evidence type="ECO:0000313" key="4">
    <source>
        <dbReference type="Proteomes" id="UP001497480"/>
    </source>
</evidence>
<comment type="caution">
    <text evidence="3">The sequence shown here is derived from an EMBL/GenBank/DDBJ whole genome shotgun (WGS) entry which is preliminary data.</text>
</comment>
<feature type="compositionally biased region" description="Basic residues" evidence="1">
    <location>
        <begin position="67"/>
        <end position="76"/>
    </location>
</feature>
<feature type="signal peptide" evidence="2">
    <location>
        <begin position="1"/>
        <end position="21"/>
    </location>
</feature>
<organism evidence="3 4">
    <name type="scientific">Lupinus luteus</name>
    <name type="common">European yellow lupine</name>
    <dbReference type="NCBI Taxonomy" id="3873"/>
    <lineage>
        <taxon>Eukaryota</taxon>
        <taxon>Viridiplantae</taxon>
        <taxon>Streptophyta</taxon>
        <taxon>Embryophyta</taxon>
        <taxon>Tracheophyta</taxon>
        <taxon>Spermatophyta</taxon>
        <taxon>Magnoliopsida</taxon>
        <taxon>eudicotyledons</taxon>
        <taxon>Gunneridae</taxon>
        <taxon>Pentapetalae</taxon>
        <taxon>rosids</taxon>
        <taxon>fabids</taxon>
        <taxon>Fabales</taxon>
        <taxon>Fabaceae</taxon>
        <taxon>Papilionoideae</taxon>
        <taxon>50 kb inversion clade</taxon>
        <taxon>genistoids sensu lato</taxon>
        <taxon>core genistoids</taxon>
        <taxon>Genisteae</taxon>
        <taxon>Lupinus</taxon>
    </lineage>
</organism>
<accession>A0AAV1WRS5</accession>
<dbReference type="AlphaFoldDB" id="A0AAV1WRS5"/>
<keyword evidence="2" id="KW-0732">Signal</keyword>
<feature type="compositionally biased region" description="Basic residues" evidence="1">
    <location>
        <begin position="102"/>
        <end position="112"/>
    </location>
</feature>
<keyword evidence="4" id="KW-1185">Reference proteome</keyword>
<dbReference type="Proteomes" id="UP001497480">
    <property type="component" value="Unassembled WGS sequence"/>
</dbReference>
<gene>
    <name evidence="3" type="ORF">LLUT_LOCUS13058</name>
</gene>
<reference evidence="3 4" key="1">
    <citation type="submission" date="2024-03" db="EMBL/GenBank/DDBJ databases">
        <authorList>
            <person name="Martinez-Hernandez J."/>
        </authorList>
    </citation>
    <scope>NUCLEOTIDE SEQUENCE [LARGE SCALE GENOMIC DNA]</scope>
</reference>
<dbReference type="EMBL" id="CAXHTB010000009">
    <property type="protein sequence ID" value="CAL0311998.1"/>
    <property type="molecule type" value="Genomic_DNA"/>
</dbReference>
<protein>
    <submittedName>
        <fullName evidence="3">Uncharacterized protein</fullName>
    </submittedName>
</protein>
<proteinExistence type="predicted"/>
<feature type="chain" id="PRO_5043685031" evidence="2">
    <location>
        <begin position="22"/>
        <end position="148"/>
    </location>
</feature>
<evidence type="ECO:0000256" key="2">
    <source>
        <dbReference type="SAM" id="SignalP"/>
    </source>
</evidence>
<sequence length="148" mass="16373">MSLKYTLVLLLALAFSASIIADGYQHGKLPYGGKGKPPVPDKPPHGKPPTKEGEENSEVNSISSYHKPPHKKHPPINHKSPTTTTVEKNEAAYTGDEYYKPHTPKHGHHHGHPPVLEEEKAMFQLHGNGYELDACLYLLKKICPTVTI</sequence>
<evidence type="ECO:0000256" key="1">
    <source>
        <dbReference type="SAM" id="MobiDB-lite"/>
    </source>
</evidence>
<name>A0AAV1WRS5_LUPLU</name>
<feature type="region of interest" description="Disordered" evidence="1">
    <location>
        <begin position="31"/>
        <end position="113"/>
    </location>
</feature>